<gene>
    <name evidence="2" type="ORF">CNMCM6805_010012</name>
</gene>
<proteinExistence type="predicted"/>
<evidence type="ECO:0000313" key="3">
    <source>
        <dbReference type="Proteomes" id="UP000653565"/>
    </source>
</evidence>
<reference evidence="2" key="2">
    <citation type="submission" date="2020-04" db="EMBL/GenBank/DDBJ databases">
        <authorList>
            <person name="Santos R.A.C."/>
            <person name="Steenwyk J.L."/>
            <person name="Rivero-Menendez O."/>
            <person name="Mead M.E."/>
            <person name="Silva L.P."/>
            <person name="Bastos R.W."/>
            <person name="Alastruey-Izquierdo A."/>
            <person name="Goldman G.H."/>
            <person name="Rokas A."/>
        </authorList>
    </citation>
    <scope>NUCLEOTIDE SEQUENCE</scope>
    <source>
        <strain evidence="2">CNM-CM6805</strain>
    </source>
</reference>
<organism evidence="2 3">
    <name type="scientific">Aspergillus fumigatiaffinis</name>
    <dbReference type="NCBI Taxonomy" id="340414"/>
    <lineage>
        <taxon>Eukaryota</taxon>
        <taxon>Fungi</taxon>
        <taxon>Dikarya</taxon>
        <taxon>Ascomycota</taxon>
        <taxon>Pezizomycotina</taxon>
        <taxon>Eurotiomycetes</taxon>
        <taxon>Eurotiomycetidae</taxon>
        <taxon>Eurotiales</taxon>
        <taxon>Aspergillaceae</taxon>
        <taxon>Aspergillus</taxon>
        <taxon>Aspergillus subgen. Fumigati</taxon>
    </lineage>
</organism>
<dbReference type="AlphaFoldDB" id="A0A8H4H0S7"/>
<evidence type="ECO:0000256" key="1">
    <source>
        <dbReference type="SAM" id="MobiDB-lite"/>
    </source>
</evidence>
<sequence>MSPATRIHLPLIRVDLHGHCDVLLRVATSQLRVQPQKPGLREADNPRSAHDTEVGVQHQRLISLHFRSLRRWKSRFVDWIRLQLSTIGDRQSSTLRLTLGAAKWAAASRLREDSILRTSFEMTTLMLKFTGRTRRPCSTNLLDSP</sequence>
<feature type="compositionally biased region" description="Basic and acidic residues" evidence="1">
    <location>
        <begin position="39"/>
        <end position="53"/>
    </location>
</feature>
<evidence type="ECO:0000313" key="2">
    <source>
        <dbReference type="EMBL" id="KAF4232366.1"/>
    </source>
</evidence>
<protein>
    <submittedName>
        <fullName evidence="2">Uncharacterized protein</fullName>
    </submittedName>
</protein>
<comment type="caution">
    <text evidence="2">The sequence shown here is derived from an EMBL/GenBank/DDBJ whole genome shotgun (WGS) entry which is preliminary data.</text>
</comment>
<dbReference type="Proteomes" id="UP000653565">
    <property type="component" value="Unassembled WGS sequence"/>
</dbReference>
<name>A0A8H4H0S7_9EURO</name>
<reference evidence="2" key="1">
    <citation type="journal article" date="2020" name="bioRxiv">
        <title>Genomic and phenotypic heterogeneity of clinical isolates of the human pathogens Aspergillus fumigatus, Aspergillus lentulus and Aspergillus fumigatiaffinis.</title>
        <authorList>
            <person name="dos Santos R.A.C."/>
            <person name="Steenwyk J.L."/>
            <person name="Rivero-Menendez O."/>
            <person name="Mead M.E."/>
            <person name="Silva L.P."/>
            <person name="Bastos R.W."/>
            <person name="Alastruey-Izquierdo A."/>
            <person name="Goldman G.H."/>
            <person name="Rokas A."/>
        </authorList>
    </citation>
    <scope>NUCLEOTIDE SEQUENCE</scope>
    <source>
        <strain evidence="2">CNM-CM6805</strain>
    </source>
</reference>
<feature type="region of interest" description="Disordered" evidence="1">
    <location>
        <begin position="35"/>
        <end position="54"/>
    </location>
</feature>
<keyword evidence="3" id="KW-1185">Reference proteome</keyword>
<accession>A0A8H4H0S7</accession>
<dbReference type="EMBL" id="JAAAPX010000091">
    <property type="protein sequence ID" value="KAF4232366.1"/>
    <property type="molecule type" value="Genomic_DNA"/>
</dbReference>